<proteinExistence type="predicted"/>
<evidence type="ECO:0000313" key="3">
    <source>
        <dbReference type="Proteomes" id="UP000284403"/>
    </source>
</evidence>
<feature type="compositionally biased region" description="Low complexity" evidence="1">
    <location>
        <begin position="447"/>
        <end position="462"/>
    </location>
</feature>
<gene>
    <name evidence="2" type="ORF">Tco025E_03348</name>
</gene>
<accession>A0A422PV76</accession>
<keyword evidence="3" id="KW-1185">Reference proteome</keyword>
<dbReference type="AlphaFoldDB" id="A0A422PV76"/>
<organism evidence="2 3">
    <name type="scientific">Trypanosoma conorhini</name>
    <dbReference type="NCBI Taxonomy" id="83891"/>
    <lineage>
        <taxon>Eukaryota</taxon>
        <taxon>Discoba</taxon>
        <taxon>Euglenozoa</taxon>
        <taxon>Kinetoplastea</taxon>
        <taxon>Metakinetoplastina</taxon>
        <taxon>Trypanosomatida</taxon>
        <taxon>Trypanosomatidae</taxon>
        <taxon>Trypanosoma</taxon>
    </lineage>
</organism>
<dbReference type="GeneID" id="40316959"/>
<dbReference type="Proteomes" id="UP000284403">
    <property type="component" value="Unassembled WGS sequence"/>
</dbReference>
<sequence>MLGAGTSTAATEARRKWCPLLELLSAESDAADGAPVSLMIVAHVTYRSSLLARALRRWRNRAAAVVETRRCQACVAAEWYARRRLFLFFRAWQWRYRERWRDKANAAAAQRHCLAAALRRGLKAWGMWVRARREARAQAAAMSEGLARALLLRCWLAWHRHSLQCIAYTRVATAAARWRRQSCWMAWRLVAWRRSARRLRVAGLLLHLPAAWTASYRLPVTRSGSERPPPSPHARLLSEHVASESLAMRFYWIRWLGETARRRGMRLRRYEAALARIAQHRDGRARSCGYQRWLLRTVSTLHSRRTALVARCRYFYKWLLFAERQALCERRWSDLARRCKSRVVQHWRERTLRRRLCRQHVAQAGECYAAALRSRLLPLSFHRWMRRTQSRREYRALEQAAYHRRTELVRELTVNRLLSSVLLTFWQPSGEETAPRGEPPPQKAKGTAAVAHATPTAPASASASASAAAAGVGPAPHTPSEAAIGVDPVEALRRRLVARSAAIPLVGRMNHVGAAAPATRVAAGAAAGCDNSPAPLAAHATSPPRASNTLAEDAFPSPQLAALTPAASFNTSMATACLDASVSVAEGKNLLLTYRAMLATASAEREETRILREKLRLYSAQRQSRTGCERRIQQAEAQLQHRLLLLQQRDLDRQALRAQVLQMARQLEVVLQPPDTFTGPPVEGRK</sequence>
<name>A0A422PV76_9TRYP</name>
<evidence type="ECO:0000313" key="2">
    <source>
        <dbReference type="EMBL" id="RNF21612.1"/>
    </source>
</evidence>
<comment type="caution">
    <text evidence="2">The sequence shown here is derived from an EMBL/GenBank/DDBJ whole genome shotgun (WGS) entry which is preliminary data.</text>
</comment>
<feature type="region of interest" description="Disordered" evidence="1">
    <location>
        <begin position="429"/>
        <end position="462"/>
    </location>
</feature>
<dbReference type="EMBL" id="MKKU01000153">
    <property type="protein sequence ID" value="RNF21612.1"/>
    <property type="molecule type" value="Genomic_DNA"/>
</dbReference>
<protein>
    <submittedName>
        <fullName evidence="2">Putative leucine-rich repeat protein (LRRP)</fullName>
    </submittedName>
</protein>
<reference evidence="2 3" key="1">
    <citation type="journal article" date="2018" name="BMC Genomics">
        <title>Genomic comparison of Trypanosoma conorhini and Trypanosoma rangeli to Trypanosoma cruzi strains of high and low virulence.</title>
        <authorList>
            <person name="Bradwell K.R."/>
            <person name="Koparde V.N."/>
            <person name="Matveyev A.V."/>
            <person name="Serrano M.G."/>
            <person name="Alves J.M."/>
            <person name="Parikh H."/>
            <person name="Huang B."/>
            <person name="Lee V."/>
            <person name="Espinosa-Alvarez O."/>
            <person name="Ortiz P.A."/>
            <person name="Costa-Martins A.G."/>
            <person name="Teixeira M.M."/>
            <person name="Buck G.A."/>
        </authorList>
    </citation>
    <scope>NUCLEOTIDE SEQUENCE [LARGE SCALE GENOMIC DNA]</scope>
    <source>
        <strain evidence="2 3">025E</strain>
    </source>
</reference>
<evidence type="ECO:0000256" key="1">
    <source>
        <dbReference type="SAM" id="MobiDB-lite"/>
    </source>
</evidence>
<dbReference type="OrthoDB" id="252702at2759"/>
<dbReference type="RefSeq" id="XP_029229586.1">
    <property type="nucleotide sequence ID" value="XM_029370267.1"/>
</dbReference>